<dbReference type="AlphaFoldDB" id="S3V9H3"/>
<dbReference type="InterPro" id="IPR009008">
    <property type="entry name" value="Val/Leu/Ile-tRNA-synth_edit"/>
</dbReference>
<dbReference type="Gene3D" id="1.10.287.380">
    <property type="entry name" value="Valyl-tRNA synthetase, C-terminal domain"/>
    <property type="match status" value="1"/>
</dbReference>
<comment type="domain">
    <text evidence="10">ValRS has two distinct active sites: one for aminoacylation and one for editing. The misactivated threonine is translocated from the active site to the editing site.</text>
</comment>
<dbReference type="PANTHER" id="PTHR11946">
    <property type="entry name" value="VALYL-TRNA SYNTHETASES"/>
    <property type="match status" value="1"/>
</dbReference>
<protein>
    <recommendedName>
        <fullName evidence="10">Valine--tRNA ligase</fullName>
        <ecNumber evidence="10">6.1.1.9</ecNumber>
    </recommendedName>
    <alternativeName>
        <fullName evidence="10">Valyl-tRNA synthetase</fullName>
        <shortName evidence="10">ValRS</shortName>
    </alternativeName>
</protein>
<dbReference type="RefSeq" id="WP_016549531.1">
    <property type="nucleotide sequence ID" value="NZ_AKWZ02000010.1"/>
</dbReference>
<keyword evidence="7 10" id="KW-0030">Aminoacyl-tRNA synthetase</keyword>
<comment type="caution">
    <text evidence="14">The sequence shown here is derived from an EMBL/GenBank/DDBJ whole genome shotgun (WGS) entry which is preliminary data.</text>
</comment>
<accession>S3V9H3</accession>
<dbReference type="Proteomes" id="UP000014540">
    <property type="component" value="Unassembled WGS sequence"/>
</dbReference>
<dbReference type="EMBL" id="AKWZ02000010">
    <property type="protein sequence ID" value="EPG73040.1"/>
    <property type="molecule type" value="Genomic_DNA"/>
</dbReference>
<dbReference type="HAMAP" id="MF_02004">
    <property type="entry name" value="Val_tRNA_synth_type1"/>
    <property type="match status" value="1"/>
</dbReference>
<evidence type="ECO:0000313" key="15">
    <source>
        <dbReference type="Proteomes" id="UP000014540"/>
    </source>
</evidence>
<keyword evidence="5 10" id="KW-0648">Protein biosynthesis</keyword>
<feature type="coiled-coil region" evidence="10">
    <location>
        <begin position="815"/>
        <end position="877"/>
    </location>
</feature>
<dbReference type="InterPro" id="IPR013155">
    <property type="entry name" value="M/V/L/I-tRNA-synth_anticd-bd"/>
</dbReference>
<evidence type="ECO:0000259" key="12">
    <source>
        <dbReference type="Pfam" id="PF08264"/>
    </source>
</evidence>
<dbReference type="InterPro" id="IPR014729">
    <property type="entry name" value="Rossmann-like_a/b/a_fold"/>
</dbReference>
<dbReference type="OrthoDB" id="9810365at2"/>
<evidence type="ECO:0000259" key="13">
    <source>
        <dbReference type="Pfam" id="PF10458"/>
    </source>
</evidence>
<keyword evidence="6 10" id="KW-0175">Coiled coil</keyword>
<dbReference type="Pfam" id="PF10458">
    <property type="entry name" value="Val_tRNA-synt_C"/>
    <property type="match status" value="1"/>
</dbReference>
<feature type="domain" description="Methionyl/Valyl/Leucyl/Isoleucyl-tRNA synthetase anticodon-binding" evidence="12">
    <location>
        <begin position="611"/>
        <end position="758"/>
    </location>
</feature>
<sequence length="882" mass="101083">MKKQISDRYEPTSVEPKWISLWEERKSFQPNQSASPSFTIALPPPNVTGSLHIGHALNHTIQDIIIRIERKKGKSALWIPGMDHAGIATQVVVERELAKDGKKRTDFTREEFEKKVWEWKEHSGGMIRNQQRLLGESVDWSRQRFTMDEGLSKAVVKVFKSLYDEGLIYRGERIINWCPKTLTAISDLEVEYKETKGKLYHLRYPIAGQPGKYIVVATTRPETMFGDVAVAAHPDDERYKNLKGAMVELPLTDRTIPIVFDSFVDKDFGSGLVKITPAHDPNDFEAGQRLGLKPLIVMNPNATLNEHAGKYAGLDRFIARRKIVADLEGSGLVEKIEDHIHSVGHNSRGGEIIEPYLSLQWFCKMRSIADLAIEAVRSGETEFVPKLWEKTFFEWMNNIRDWCVSRQLWWGHRIPAYHCKNCKHTEVSESKVEVCPNCNSGDVEQDPDVLDTWFSSQLWPFSTLGWPELTPDFEKFYPTQVLVTGFDIIFFWVARMIMMGKKFTGKAPFAKVIIHGLVRDKEGKKFSKSIGNVIDPLDMMNKYGTDSFRFFLAATLPEAKDVLFDESRLDGYRSFCNKIWNSSRFILMNLEEAFQKKELETSYASELEPMDKWILHKFNETLANYERAYSKFLFFEMASEIYEFVWGDFCDWYIELVKPRIYGKLGPESQEVAKQVLVDILVQALGLLHPFMPFLTEELHEVLGEGEFLIGTPFPTEYSVSADDEGVVKTNIMQEAVKQVRIQRTENGVPLDKKCQAILKSANPLVASSVKDFEVSILQLARLENIRVDGAYPIEKTDSVGAFRFGEVILPLAGMIDFEKEKARLEKELQKIAQEEEKLSTKLENANFLAKANPDVIEKEKEKLRLLKEKVEIIRKGIQKLS</sequence>
<dbReference type="InterPro" id="IPR010978">
    <property type="entry name" value="tRNA-bd_arm"/>
</dbReference>
<dbReference type="Gene3D" id="3.40.50.620">
    <property type="entry name" value="HUPs"/>
    <property type="match status" value="2"/>
</dbReference>
<dbReference type="PRINTS" id="PR00986">
    <property type="entry name" value="TRNASYNTHVAL"/>
</dbReference>
<comment type="subcellular location">
    <subcellularLocation>
        <location evidence="10">Cytoplasm</location>
    </subcellularLocation>
</comment>
<dbReference type="SUPFAM" id="SSF52374">
    <property type="entry name" value="Nucleotidylyl transferase"/>
    <property type="match status" value="1"/>
</dbReference>
<evidence type="ECO:0000313" key="14">
    <source>
        <dbReference type="EMBL" id="EPG73040.1"/>
    </source>
</evidence>
<dbReference type="GO" id="GO:0005829">
    <property type="term" value="C:cytosol"/>
    <property type="evidence" value="ECO:0007669"/>
    <property type="project" value="TreeGrafter"/>
</dbReference>
<dbReference type="SUPFAM" id="SSF50677">
    <property type="entry name" value="ValRS/IleRS/LeuRS editing domain"/>
    <property type="match status" value="1"/>
</dbReference>
<dbReference type="InterPro" id="IPR002303">
    <property type="entry name" value="Valyl-tRNA_ligase"/>
</dbReference>
<gene>
    <name evidence="10 14" type="primary">valS</name>
    <name evidence="14" type="ORF">LEP1GSC058_3923</name>
</gene>
<dbReference type="CDD" id="cd07962">
    <property type="entry name" value="Anticodon_Ia_Val"/>
    <property type="match status" value="1"/>
</dbReference>
<dbReference type="InterPro" id="IPR037118">
    <property type="entry name" value="Val-tRNA_synth_C_sf"/>
</dbReference>
<dbReference type="NCBIfam" id="NF004349">
    <property type="entry name" value="PRK05729.1"/>
    <property type="match status" value="1"/>
</dbReference>
<keyword evidence="1 10" id="KW-0963">Cytoplasm</keyword>
<feature type="short sequence motif" description="'KMSKS' region" evidence="10">
    <location>
        <begin position="525"/>
        <end position="529"/>
    </location>
</feature>
<feature type="domain" description="Aminoacyl-tRNA synthetase class Ia" evidence="11">
    <location>
        <begin position="18"/>
        <end position="561"/>
    </location>
</feature>
<feature type="binding site" evidence="10">
    <location>
        <position position="528"/>
    </location>
    <ligand>
        <name>ATP</name>
        <dbReference type="ChEBI" id="CHEBI:30616"/>
    </ligand>
</feature>
<dbReference type="STRING" id="1193011.LEP1GSC058_3923"/>
<feature type="domain" description="Valyl-tRNA synthetase tRNA-binding arm" evidence="13">
    <location>
        <begin position="817"/>
        <end position="881"/>
    </location>
</feature>
<dbReference type="SUPFAM" id="SSF47323">
    <property type="entry name" value="Anticodon-binding domain of a subclass of class I aminoacyl-tRNA synthetases"/>
    <property type="match status" value="1"/>
</dbReference>
<evidence type="ECO:0000256" key="1">
    <source>
        <dbReference type="ARBA" id="ARBA00022490"/>
    </source>
</evidence>
<keyword evidence="3 10" id="KW-0547">Nucleotide-binding</keyword>
<dbReference type="InterPro" id="IPR001412">
    <property type="entry name" value="aa-tRNA-synth_I_CS"/>
</dbReference>
<dbReference type="FunFam" id="1.10.287.380:FF:000001">
    <property type="entry name" value="Valine--tRNA ligase"/>
    <property type="match status" value="1"/>
</dbReference>
<dbReference type="Gene3D" id="3.90.740.10">
    <property type="entry name" value="Valyl/Leucyl/Isoleucyl-tRNA synthetase, editing domain"/>
    <property type="match status" value="2"/>
</dbReference>
<comment type="similarity">
    <text evidence="9 10">Belongs to the class-I aminoacyl-tRNA synthetase family. ValS type 1 subfamily.</text>
</comment>
<dbReference type="PROSITE" id="PS00178">
    <property type="entry name" value="AA_TRNA_LIGASE_I"/>
    <property type="match status" value="1"/>
</dbReference>
<dbReference type="InterPro" id="IPR033705">
    <property type="entry name" value="Anticodon_Ia_Val"/>
</dbReference>
<evidence type="ECO:0000256" key="10">
    <source>
        <dbReference type="HAMAP-Rule" id="MF_02004"/>
    </source>
</evidence>
<comment type="subunit">
    <text evidence="10">Monomer.</text>
</comment>
<dbReference type="CDD" id="cd00817">
    <property type="entry name" value="ValRS_core"/>
    <property type="match status" value="1"/>
</dbReference>
<dbReference type="PANTHER" id="PTHR11946:SF93">
    <property type="entry name" value="VALINE--TRNA LIGASE, CHLOROPLASTIC_MITOCHONDRIAL 2"/>
    <property type="match status" value="1"/>
</dbReference>
<evidence type="ECO:0000256" key="9">
    <source>
        <dbReference type="ARBA" id="ARBA00060830"/>
    </source>
</evidence>
<evidence type="ECO:0000256" key="8">
    <source>
        <dbReference type="ARBA" id="ARBA00047552"/>
    </source>
</evidence>
<dbReference type="SUPFAM" id="SSF46589">
    <property type="entry name" value="tRNA-binding arm"/>
    <property type="match status" value="1"/>
</dbReference>
<comment type="function">
    <text evidence="10">Catalyzes the attachment of valine to tRNA(Val). As ValRS can inadvertently accommodate and process structurally similar amino acids such as threonine, to avoid such errors, it has a 'posttransfer' editing activity that hydrolyzes mischarged Thr-tRNA(Val) in a tRNA-dependent manner.</text>
</comment>
<keyword evidence="2 10" id="KW-0436">Ligase</keyword>
<organism evidence="14 15">
    <name type="scientific">Leptospira fainei serovar Hurstbridge str. BUT 6</name>
    <dbReference type="NCBI Taxonomy" id="1193011"/>
    <lineage>
        <taxon>Bacteria</taxon>
        <taxon>Pseudomonadati</taxon>
        <taxon>Spirochaetota</taxon>
        <taxon>Spirochaetia</taxon>
        <taxon>Leptospirales</taxon>
        <taxon>Leptospiraceae</taxon>
        <taxon>Leptospira</taxon>
    </lineage>
</organism>
<comment type="domain">
    <text evidence="10">The C-terminal coiled-coil domain is crucial for aminoacylation activity.</text>
</comment>
<comment type="catalytic activity">
    <reaction evidence="8 10">
        <text>tRNA(Val) + L-valine + ATP = L-valyl-tRNA(Val) + AMP + diphosphate</text>
        <dbReference type="Rhea" id="RHEA:10704"/>
        <dbReference type="Rhea" id="RHEA-COMP:9672"/>
        <dbReference type="Rhea" id="RHEA-COMP:9708"/>
        <dbReference type="ChEBI" id="CHEBI:30616"/>
        <dbReference type="ChEBI" id="CHEBI:33019"/>
        <dbReference type="ChEBI" id="CHEBI:57762"/>
        <dbReference type="ChEBI" id="CHEBI:78442"/>
        <dbReference type="ChEBI" id="CHEBI:78537"/>
        <dbReference type="ChEBI" id="CHEBI:456215"/>
        <dbReference type="EC" id="6.1.1.9"/>
    </reaction>
</comment>
<name>S3V9H3_9LEPT</name>
<dbReference type="Pfam" id="PF08264">
    <property type="entry name" value="Anticodon_1"/>
    <property type="match status" value="1"/>
</dbReference>
<dbReference type="InterPro" id="IPR009080">
    <property type="entry name" value="tRNAsynth_Ia_anticodon-bd"/>
</dbReference>
<dbReference type="FunFam" id="3.40.50.620:FF:000098">
    <property type="entry name" value="Valine--tRNA ligase"/>
    <property type="match status" value="1"/>
</dbReference>
<keyword evidence="15" id="KW-1185">Reference proteome</keyword>
<evidence type="ECO:0000256" key="3">
    <source>
        <dbReference type="ARBA" id="ARBA00022741"/>
    </source>
</evidence>
<evidence type="ECO:0000256" key="2">
    <source>
        <dbReference type="ARBA" id="ARBA00022598"/>
    </source>
</evidence>
<keyword evidence="4 10" id="KW-0067">ATP-binding</keyword>
<dbReference type="NCBIfam" id="TIGR00422">
    <property type="entry name" value="valS"/>
    <property type="match status" value="1"/>
</dbReference>
<dbReference type="EC" id="6.1.1.9" evidence="10"/>
<dbReference type="Gene3D" id="1.10.730.10">
    <property type="entry name" value="Isoleucyl-tRNA Synthetase, Domain 1"/>
    <property type="match status" value="1"/>
</dbReference>
<dbReference type="InterPro" id="IPR002300">
    <property type="entry name" value="aa-tRNA-synth_Ia"/>
</dbReference>
<evidence type="ECO:0000256" key="7">
    <source>
        <dbReference type="ARBA" id="ARBA00023146"/>
    </source>
</evidence>
<dbReference type="GO" id="GO:0006438">
    <property type="term" value="P:valyl-tRNA aminoacylation"/>
    <property type="evidence" value="ECO:0007669"/>
    <property type="project" value="UniProtKB-UniRule"/>
</dbReference>
<evidence type="ECO:0000256" key="4">
    <source>
        <dbReference type="ARBA" id="ARBA00022840"/>
    </source>
</evidence>
<dbReference type="GO" id="GO:0002161">
    <property type="term" value="F:aminoacyl-tRNA deacylase activity"/>
    <property type="evidence" value="ECO:0007669"/>
    <property type="project" value="InterPro"/>
</dbReference>
<dbReference type="InterPro" id="IPR019499">
    <property type="entry name" value="Val-tRNA_synth_tRNA-bd"/>
</dbReference>
<evidence type="ECO:0000256" key="5">
    <source>
        <dbReference type="ARBA" id="ARBA00022917"/>
    </source>
</evidence>
<evidence type="ECO:0000256" key="6">
    <source>
        <dbReference type="ARBA" id="ARBA00023054"/>
    </source>
</evidence>
<dbReference type="Pfam" id="PF00133">
    <property type="entry name" value="tRNA-synt_1"/>
    <property type="match status" value="1"/>
</dbReference>
<dbReference type="FunFam" id="3.40.50.620:FF:000020">
    <property type="entry name" value="Valine--tRNA ligase, mitochondrial"/>
    <property type="match status" value="1"/>
</dbReference>
<proteinExistence type="inferred from homology"/>
<reference evidence="14" key="1">
    <citation type="submission" date="2013-04" db="EMBL/GenBank/DDBJ databases">
        <authorList>
            <person name="Harkins D.M."/>
            <person name="Durkin A.S."/>
            <person name="Selengut J.D."/>
            <person name="Sanka R."/>
            <person name="DePew J."/>
            <person name="Purushe J."/>
            <person name="Ahmed A."/>
            <person name="van der Linden H."/>
            <person name="Goris M.G.A."/>
            <person name="Hartskeerl R.A."/>
            <person name="Vinetz J.M."/>
            <person name="Sutton G.G."/>
            <person name="Nelson W.C."/>
            <person name="Fouts D.E."/>
        </authorList>
    </citation>
    <scope>NUCLEOTIDE SEQUENCE [LARGE SCALE GENOMIC DNA]</scope>
    <source>
        <strain evidence="14">BUT 6</strain>
    </source>
</reference>
<feature type="short sequence motif" description="'HIGH' region" evidence="10">
    <location>
        <begin position="45"/>
        <end position="55"/>
    </location>
</feature>
<dbReference type="GO" id="GO:0005524">
    <property type="term" value="F:ATP binding"/>
    <property type="evidence" value="ECO:0007669"/>
    <property type="project" value="UniProtKB-UniRule"/>
</dbReference>
<dbReference type="GO" id="GO:0004832">
    <property type="term" value="F:valine-tRNA ligase activity"/>
    <property type="evidence" value="ECO:0007669"/>
    <property type="project" value="UniProtKB-UniRule"/>
</dbReference>
<evidence type="ECO:0000259" key="11">
    <source>
        <dbReference type="Pfam" id="PF00133"/>
    </source>
</evidence>